<organism evidence="6 7">
    <name type="scientific">Falsiroseomonas stagni DSM 19981</name>
    <dbReference type="NCBI Taxonomy" id="1123062"/>
    <lineage>
        <taxon>Bacteria</taxon>
        <taxon>Pseudomonadati</taxon>
        <taxon>Pseudomonadota</taxon>
        <taxon>Alphaproteobacteria</taxon>
        <taxon>Acetobacterales</taxon>
        <taxon>Roseomonadaceae</taxon>
        <taxon>Falsiroseomonas</taxon>
    </lineage>
</organism>
<evidence type="ECO:0000256" key="4">
    <source>
        <dbReference type="ARBA" id="ARBA00032976"/>
    </source>
</evidence>
<evidence type="ECO:0000256" key="1">
    <source>
        <dbReference type="ARBA" id="ARBA00003236"/>
    </source>
</evidence>
<dbReference type="InterPro" id="IPR011330">
    <property type="entry name" value="Glyco_hydro/deAcase_b/a-brl"/>
</dbReference>
<comment type="function">
    <text evidence="1">Is involved in generating a small heat-stable compound (Nod), an acylated oligomer of N-acetylglucosamine, that stimulates mitosis in various plant protoplasts.</text>
</comment>
<feature type="domain" description="NodB homology" evidence="5">
    <location>
        <begin position="63"/>
        <end position="176"/>
    </location>
</feature>
<dbReference type="Proteomes" id="UP000199473">
    <property type="component" value="Unassembled WGS sequence"/>
</dbReference>
<dbReference type="AlphaFoldDB" id="A0A1I4A5M6"/>
<dbReference type="STRING" id="1123062.SAMN02745775_103157"/>
<evidence type="ECO:0000256" key="3">
    <source>
        <dbReference type="ARBA" id="ARBA00020071"/>
    </source>
</evidence>
<dbReference type="RefSeq" id="WP_092959318.1">
    <property type="nucleotide sequence ID" value="NZ_FOSQ01000003.1"/>
</dbReference>
<accession>A0A1I4A5M6</accession>
<dbReference type="InterPro" id="IPR002509">
    <property type="entry name" value="NODB_dom"/>
</dbReference>
<dbReference type="Pfam" id="PF01522">
    <property type="entry name" value="Polysacc_deac_1"/>
    <property type="match status" value="1"/>
</dbReference>
<dbReference type="PANTHER" id="PTHR43123:SF4">
    <property type="entry name" value="POLYSACCHARIDE DEACETYLASE"/>
    <property type="match status" value="1"/>
</dbReference>
<dbReference type="PANTHER" id="PTHR43123">
    <property type="entry name" value="POLYSACCHARIDE DEACETYLASE-RELATED"/>
    <property type="match status" value="1"/>
</dbReference>
<protein>
    <recommendedName>
        <fullName evidence="3">Chitooligosaccharide deacetylase</fullName>
    </recommendedName>
    <alternativeName>
        <fullName evidence="4">Nodulation protein B</fullName>
    </alternativeName>
</protein>
<evidence type="ECO:0000256" key="2">
    <source>
        <dbReference type="ARBA" id="ARBA00010973"/>
    </source>
</evidence>
<evidence type="ECO:0000259" key="5">
    <source>
        <dbReference type="Pfam" id="PF01522"/>
    </source>
</evidence>
<name>A0A1I4A5M6_9PROT</name>
<sequence>MNPEDRFPNLPLPMRPRLQWPDGKRVALWVVPNVEHYEFLPPVGARRDPWPRTPHPDIQGYGTRDYGNRVGFWRMAEMMDRLKIRCTVSLGVAAFEHYPEVMRGCLDRGWDVMCHGIYNTRYLWDVPEEEERAYIRDCVESYARVTGGGSMAGWLSPALSHTLNTPDLVAEAGFRYFCDVVHDEQPWPIRTRGGQTMISLPYTVDLNDAVTNRAGWEAPDYCRMVRDAFTRLYVDGETQGRVMCLAVHPYNMGQPHRARHLEETLAWIMGHEGVWQATGAEIADWYLAHHHPRVMAALEGR</sequence>
<proteinExistence type="inferred from homology"/>
<comment type="similarity">
    <text evidence="2">Belongs to the polysaccharide deacetylase family.</text>
</comment>
<gene>
    <name evidence="6" type="ORF">SAMN02745775_103157</name>
</gene>
<evidence type="ECO:0000313" key="7">
    <source>
        <dbReference type="Proteomes" id="UP000199473"/>
    </source>
</evidence>
<dbReference type="GO" id="GO:0016810">
    <property type="term" value="F:hydrolase activity, acting on carbon-nitrogen (but not peptide) bonds"/>
    <property type="evidence" value="ECO:0007669"/>
    <property type="project" value="InterPro"/>
</dbReference>
<dbReference type="SUPFAM" id="SSF88713">
    <property type="entry name" value="Glycoside hydrolase/deacetylase"/>
    <property type="match status" value="1"/>
</dbReference>
<reference evidence="6 7" key="1">
    <citation type="submission" date="2016-10" db="EMBL/GenBank/DDBJ databases">
        <authorList>
            <person name="de Groot N.N."/>
        </authorList>
    </citation>
    <scope>NUCLEOTIDE SEQUENCE [LARGE SCALE GENOMIC DNA]</scope>
    <source>
        <strain evidence="6 7">DSM 19981</strain>
    </source>
</reference>
<dbReference type="OrthoDB" id="9787041at2"/>
<dbReference type="CDD" id="cd10979">
    <property type="entry name" value="CE4_PuuE_like"/>
    <property type="match status" value="1"/>
</dbReference>
<evidence type="ECO:0000313" key="6">
    <source>
        <dbReference type="EMBL" id="SFK51643.1"/>
    </source>
</evidence>
<keyword evidence="7" id="KW-1185">Reference proteome</keyword>
<dbReference type="GO" id="GO:0005975">
    <property type="term" value="P:carbohydrate metabolic process"/>
    <property type="evidence" value="ECO:0007669"/>
    <property type="project" value="InterPro"/>
</dbReference>
<dbReference type="Gene3D" id="3.20.20.370">
    <property type="entry name" value="Glycoside hydrolase/deacetylase"/>
    <property type="match status" value="1"/>
</dbReference>
<dbReference type="EMBL" id="FOSQ01000003">
    <property type="protein sequence ID" value="SFK51643.1"/>
    <property type="molecule type" value="Genomic_DNA"/>
</dbReference>